<dbReference type="AlphaFoldDB" id="A0A088MYU9"/>
<dbReference type="NCBIfam" id="TIGR00810">
    <property type="entry name" value="secG"/>
    <property type="match status" value="1"/>
</dbReference>
<gene>
    <name evidence="12" type="ORF">IM45_1389</name>
</gene>
<dbReference type="GO" id="GO:0005886">
    <property type="term" value="C:plasma membrane"/>
    <property type="evidence" value="ECO:0007669"/>
    <property type="project" value="UniProtKB-SubCell"/>
</dbReference>
<comment type="similarity">
    <text evidence="2 11">Belongs to the SecG family.</text>
</comment>
<proteinExistence type="inferred from homology"/>
<evidence type="ECO:0000256" key="7">
    <source>
        <dbReference type="ARBA" id="ARBA00022927"/>
    </source>
</evidence>
<keyword evidence="5 11" id="KW-1003">Cell membrane</keyword>
<dbReference type="GO" id="GO:0015450">
    <property type="term" value="F:protein-transporting ATPase activity"/>
    <property type="evidence" value="ECO:0007669"/>
    <property type="project" value="UniProtKB-UniRule"/>
</dbReference>
<dbReference type="PRINTS" id="PR01651">
    <property type="entry name" value="SECGEXPORT"/>
</dbReference>
<evidence type="ECO:0000256" key="5">
    <source>
        <dbReference type="ARBA" id="ARBA00022475"/>
    </source>
</evidence>
<sequence>MDTSFGIGASSTLFGSSGSSNFITRMTAVMGTLFLLLSLILGNISSHDYDKNSDIHDSNLVKDMRISTGSTLSSDKVTNDILK</sequence>
<organism evidence="12 13">
    <name type="scientific">Candidatus Palibaumannia cicadellinicola</name>
    <dbReference type="NCBI Taxonomy" id="186490"/>
    <lineage>
        <taxon>Bacteria</taxon>
        <taxon>Pseudomonadati</taxon>
        <taxon>Pseudomonadota</taxon>
        <taxon>Gammaproteobacteria</taxon>
        <taxon>Candidatus Palibaumannia</taxon>
    </lineage>
</organism>
<evidence type="ECO:0000313" key="13">
    <source>
        <dbReference type="Proteomes" id="UP000067325"/>
    </source>
</evidence>
<dbReference type="Proteomes" id="UP000067325">
    <property type="component" value="Chromosome"/>
</dbReference>
<name>A0A088MYU9_9GAMM</name>
<keyword evidence="6 11" id="KW-0812">Transmembrane</keyword>
<evidence type="ECO:0000256" key="9">
    <source>
        <dbReference type="ARBA" id="ARBA00023010"/>
    </source>
</evidence>
<evidence type="ECO:0000256" key="8">
    <source>
        <dbReference type="ARBA" id="ARBA00022989"/>
    </source>
</evidence>
<evidence type="ECO:0000256" key="11">
    <source>
        <dbReference type="RuleBase" id="RU365087"/>
    </source>
</evidence>
<dbReference type="GO" id="GO:0043952">
    <property type="term" value="P:protein transport by the Sec complex"/>
    <property type="evidence" value="ECO:0007669"/>
    <property type="project" value="TreeGrafter"/>
</dbReference>
<evidence type="ECO:0000256" key="3">
    <source>
        <dbReference type="ARBA" id="ARBA00017876"/>
    </source>
</evidence>
<evidence type="ECO:0000256" key="1">
    <source>
        <dbReference type="ARBA" id="ARBA00004651"/>
    </source>
</evidence>
<keyword evidence="7 11" id="KW-0653">Protein transport</keyword>
<dbReference type="eggNOG" id="COG1314">
    <property type="taxonomic scope" value="Bacteria"/>
</dbReference>
<dbReference type="KEGG" id="bcib:IM45_1389"/>
<comment type="subcellular location">
    <subcellularLocation>
        <location evidence="1 11">Cell membrane</location>
        <topology evidence="1 11">Multi-pass membrane protein</topology>
    </subcellularLocation>
</comment>
<evidence type="ECO:0000256" key="10">
    <source>
        <dbReference type="ARBA" id="ARBA00023136"/>
    </source>
</evidence>
<dbReference type="GO" id="GO:0009306">
    <property type="term" value="P:protein secretion"/>
    <property type="evidence" value="ECO:0007669"/>
    <property type="project" value="UniProtKB-UniRule"/>
</dbReference>
<protein>
    <recommendedName>
        <fullName evidence="3 11">Protein-export membrane protein SecG</fullName>
    </recommendedName>
</protein>
<dbReference type="EMBL" id="CP008985">
    <property type="protein sequence ID" value="AIN47555.1"/>
    <property type="molecule type" value="Genomic_DNA"/>
</dbReference>
<dbReference type="GO" id="GO:0065002">
    <property type="term" value="P:intracellular protein transmembrane transport"/>
    <property type="evidence" value="ECO:0007669"/>
    <property type="project" value="TreeGrafter"/>
</dbReference>
<evidence type="ECO:0000313" key="12">
    <source>
        <dbReference type="EMBL" id="AIN47555.1"/>
    </source>
</evidence>
<comment type="function">
    <text evidence="11">Involved in protein export. Participates in an early event of protein translocation.</text>
</comment>
<reference evidence="12 13" key="1">
    <citation type="journal article" date="2014" name="MBio">
        <title>Differential genome evolution between companion symbionts in an insect-bacterial symbiosis.</title>
        <authorList>
            <person name="Bennett G.M."/>
            <person name="McCutcheon J.P."/>
            <person name="MacDonald B.R."/>
            <person name="Romanovicz D."/>
            <person name="Moran N.A."/>
        </authorList>
    </citation>
    <scope>NUCLEOTIDE SEQUENCE [LARGE SCALE GENOMIC DNA]</scope>
    <source>
        <strain evidence="12 13">BGSS</strain>
    </source>
</reference>
<dbReference type="Pfam" id="PF03840">
    <property type="entry name" value="SecG"/>
    <property type="match status" value="1"/>
</dbReference>
<feature type="transmembrane region" description="Helical" evidence="11">
    <location>
        <begin position="22"/>
        <end position="41"/>
    </location>
</feature>
<keyword evidence="8 11" id="KW-1133">Transmembrane helix</keyword>
<evidence type="ECO:0000256" key="2">
    <source>
        <dbReference type="ARBA" id="ARBA00008445"/>
    </source>
</evidence>
<keyword evidence="9 11" id="KW-0811">Translocation</keyword>
<keyword evidence="4 11" id="KW-0813">Transport</keyword>
<comment type="caution">
    <text evidence="11">Lacks conserved residue(s) required for the propagation of feature annotation.</text>
</comment>
<evidence type="ECO:0000256" key="6">
    <source>
        <dbReference type="ARBA" id="ARBA00022692"/>
    </source>
</evidence>
<dbReference type="InterPro" id="IPR004692">
    <property type="entry name" value="SecG"/>
</dbReference>
<keyword evidence="10 11" id="KW-0472">Membrane</keyword>
<dbReference type="PANTHER" id="PTHR34182">
    <property type="entry name" value="PROTEIN-EXPORT MEMBRANE PROTEIN SECG"/>
    <property type="match status" value="1"/>
</dbReference>
<evidence type="ECO:0000256" key="4">
    <source>
        <dbReference type="ARBA" id="ARBA00022448"/>
    </source>
</evidence>
<accession>A0A088MYU9</accession>
<dbReference type="PANTHER" id="PTHR34182:SF1">
    <property type="entry name" value="PROTEIN-EXPORT MEMBRANE PROTEIN SECG"/>
    <property type="match status" value="1"/>
</dbReference>